<protein>
    <recommendedName>
        <fullName evidence="2">Ig-like domain-containing protein</fullName>
    </recommendedName>
</protein>
<keyword evidence="1" id="KW-0732">Signal</keyword>
<dbReference type="EMBL" id="CATQJL010000112">
    <property type="protein sequence ID" value="CAJ0593791.1"/>
    <property type="molecule type" value="Genomic_DNA"/>
</dbReference>
<dbReference type="SUPFAM" id="SSF48726">
    <property type="entry name" value="Immunoglobulin"/>
    <property type="match status" value="1"/>
</dbReference>
<dbReference type="InterPro" id="IPR007110">
    <property type="entry name" value="Ig-like_dom"/>
</dbReference>
<name>A0AA36DVY2_CYLNA</name>
<keyword evidence="4" id="KW-1185">Reference proteome</keyword>
<evidence type="ECO:0000313" key="4">
    <source>
        <dbReference type="Proteomes" id="UP001176961"/>
    </source>
</evidence>
<accession>A0AA36DVY2</accession>
<dbReference type="Proteomes" id="UP001176961">
    <property type="component" value="Unassembled WGS sequence"/>
</dbReference>
<dbReference type="CDD" id="cd00096">
    <property type="entry name" value="Ig"/>
    <property type="match status" value="1"/>
</dbReference>
<dbReference type="PROSITE" id="PS50835">
    <property type="entry name" value="IG_LIKE"/>
    <property type="match status" value="1"/>
</dbReference>
<feature type="domain" description="Ig-like" evidence="2">
    <location>
        <begin position="45"/>
        <end position="138"/>
    </location>
</feature>
<dbReference type="InterPro" id="IPR013783">
    <property type="entry name" value="Ig-like_fold"/>
</dbReference>
<gene>
    <name evidence="3" type="ORF">CYNAS_LOCUS5774</name>
</gene>
<sequence>MFTSLEPALLFSLSVITIADDSCWSECFQERMPQCGVWLMKETNPDVAGTYELNRGMVNMSCEFSSLPEPASVTWLHKAPNSISWVDFACSTKDETKQCREAEHRVTSRCLLRTNSLMMTGTYRCQATTSEQKSKAISSEFNVNVVGIEKVAVLHYHLPFGKLGYIEAEVCANPKPEIFWLTSDAIVRPHTGGNTLVSATHLHPKKTRRFHDGPATIVPYCYTSRLLIRNVTRDETFQLLVKGEAESKTVDLRVLVSELPSISTICLHLTSIIMTFVISAFL</sequence>
<proteinExistence type="predicted"/>
<comment type="caution">
    <text evidence="3">The sequence shown here is derived from an EMBL/GenBank/DDBJ whole genome shotgun (WGS) entry which is preliminary data.</text>
</comment>
<organism evidence="3 4">
    <name type="scientific">Cylicocyclus nassatus</name>
    <name type="common">Nematode worm</name>
    <dbReference type="NCBI Taxonomy" id="53992"/>
    <lineage>
        <taxon>Eukaryota</taxon>
        <taxon>Metazoa</taxon>
        <taxon>Ecdysozoa</taxon>
        <taxon>Nematoda</taxon>
        <taxon>Chromadorea</taxon>
        <taxon>Rhabditida</taxon>
        <taxon>Rhabditina</taxon>
        <taxon>Rhabditomorpha</taxon>
        <taxon>Strongyloidea</taxon>
        <taxon>Strongylidae</taxon>
        <taxon>Cylicocyclus</taxon>
    </lineage>
</organism>
<evidence type="ECO:0000313" key="3">
    <source>
        <dbReference type="EMBL" id="CAJ0593791.1"/>
    </source>
</evidence>
<evidence type="ECO:0000256" key="1">
    <source>
        <dbReference type="SAM" id="SignalP"/>
    </source>
</evidence>
<feature type="chain" id="PRO_5041321684" description="Ig-like domain-containing protein" evidence="1">
    <location>
        <begin position="20"/>
        <end position="282"/>
    </location>
</feature>
<dbReference type="AlphaFoldDB" id="A0AA36DVY2"/>
<reference evidence="3" key="1">
    <citation type="submission" date="2023-07" db="EMBL/GenBank/DDBJ databases">
        <authorList>
            <consortium name="CYATHOMIX"/>
        </authorList>
    </citation>
    <scope>NUCLEOTIDE SEQUENCE</scope>
    <source>
        <strain evidence="3">N/A</strain>
    </source>
</reference>
<feature type="signal peptide" evidence="1">
    <location>
        <begin position="1"/>
        <end position="19"/>
    </location>
</feature>
<dbReference type="InterPro" id="IPR036179">
    <property type="entry name" value="Ig-like_dom_sf"/>
</dbReference>
<dbReference type="Gene3D" id="2.60.40.10">
    <property type="entry name" value="Immunoglobulins"/>
    <property type="match status" value="1"/>
</dbReference>
<evidence type="ECO:0000259" key="2">
    <source>
        <dbReference type="PROSITE" id="PS50835"/>
    </source>
</evidence>